<sequence>MKCCFIDEMTQFYSCGFSLGFGLYNAETGEKLSFTKTPYKNIDNISNLADSNLIALSREGKNDVQVWDRCKNSHFLSFCIDPKENIKAIKIRPDVIFIITLGTVYAYSLYNQNKILFFPTNKNTSAFDISPSYSSYLMAVPLENVGSFAFYNYLEAEYPISIVQAFKKPLKNLKFSRDGRFLAASSHDGNKIKIYKVPTGELQATLNLSVTELRTHKIGYIAFNEYGNQLFAQTETNNIYLFDLPVFDILSETESQTNIKPSCTFSPSKKQFWTCFGSELYKMIVITSNNKIIYLNYNKKAKCLEKEKEIHFDV</sequence>
<keyword evidence="2" id="KW-0677">Repeat</keyword>
<dbReference type="GeneID" id="94834528"/>
<evidence type="ECO:0000256" key="3">
    <source>
        <dbReference type="ARBA" id="ARBA00025740"/>
    </source>
</evidence>
<evidence type="ECO:0008006" key="6">
    <source>
        <dbReference type="Google" id="ProtNLM"/>
    </source>
</evidence>
<comment type="caution">
    <text evidence="4">The sequence shown here is derived from an EMBL/GenBank/DDBJ whole genome shotgun (WGS) entry which is preliminary data.</text>
</comment>
<evidence type="ECO:0000313" key="5">
    <source>
        <dbReference type="Proteomes" id="UP000179807"/>
    </source>
</evidence>
<dbReference type="OrthoDB" id="1667587at2759"/>
<organism evidence="4 5">
    <name type="scientific">Tritrichomonas foetus</name>
    <dbReference type="NCBI Taxonomy" id="1144522"/>
    <lineage>
        <taxon>Eukaryota</taxon>
        <taxon>Metamonada</taxon>
        <taxon>Parabasalia</taxon>
        <taxon>Tritrichomonadida</taxon>
        <taxon>Tritrichomonadidae</taxon>
        <taxon>Tritrichomonas</taxon>
    </lineage>
</organism>
<dbReference type="InterPro" id="IPR048720">
    <property type="entry name" value="PROPPIN"/>
</dbReference>
<evidence type="ECO:0000313" key="4">
    <source>
        <dbReference type="EMBL" id="OHT12364.1"/>
    </source>
</evidence>
<dbReference type="InterPro" id="IPR015943">
    <property type="entry name" value="WD40/YVTN_repeat-like_dom_sf"/>
</dbReference>
<dbReference type="EMBL" id="MLAK01000565">
    <property type="protein sequence ID" value="OHT12364.1"/>
    <property type="molecule type" value="Genomic_DNA"/>
</dbReference>
<evidence type="ECO:0000256" key="1">
    <source>
        <dbReference type="ARBA" id="ARBA00022574"/>
    </source>
</evidence>
<dbReference type="SUPFAM" id="SSF50978">
    <property type="entry name" value="WD40 repeat-like"/>
    <property type="match status" value="1"/>
</dbReference>
<reference evidence="4" key="1">
    <citation type="submission" date="2016-10" db="EMBL/GenBank/DDBJ databases">
        <authorList>
            <person name="Benchimol M."/>
            <person name="Almeida L.G."/>
            <person name="Vasconcelos A.T."/>
            <person name="Perreira-Neves A."/>
            <person name="Rosa I.A."/>
            <person name="Tasca T."/>
            <person name="Bogo M.R."/>
            <person name="de Souza W."/>
        </authorList>
    </citation>
    <scope>NUCLEOTIDE SEQUENCE [LARGE SCALE GENOMIC DNA]</scope>
    <source>
        <strain evidence="4">K</strain>
    </source>
</reference>
<evidence type="ECO:0000256" key="2">
    <source>
        <dbReference type="ARBA" id="ARBA00022737"/>
    </source>
</evidence>
<dbReference type="VEuPathDB" id="TrichDB:TRFO_17846"/>
<name>A0A1J4KRC6_9EUKA</name>
<keyword evidence="5" id="KW-1185">Reference proteome</keyword>
<dbReference type="Proteomes" id="UP000179807">
    <property type="component" value="Unassembled WGS sequence"/>
</dbReference>
<gene>
    <name evidence="4" type="ORF">TRFO_17846</name>
</gene>
<dbReference type="InterPro" id="IPR036322">
    <property type="entry name" value="WD40_repeat_dom_sf"/>
</dbReference>
<accession>A0A1J4KRC6</accession>
<dbReference type="AlphaFoldDB" id="A0A1J4KRC6"/>
<keyword evidence="1" id="KW-0853">WD repeat</keyword>
<comment type="similarity">
    <text evidence="3">Belongs to the WD repeat PROPPIN family.</text>
</comment>
<dbReference type="RefSeq" id="XP_068365500.1">
    <property type="nucleotide sequence ID" value="XM_068499824.1"/>
</dbReference>
<proteinExistence type="inferred from homology"/>
<dbReference type="Gene3D" id="2.130.10.10">
    <property type="entry name" value="YVTN repeat-like/Quinoprotein amine dehydrogenase"/>
    <property type="match status" value="1"/>
</dbReference>
<protein>
    <recommendedName>
        <fullName evidence="6">Anaphase-promoting complex subunit 4 WD40 domain-containing protein</fullName>
    </recommendedName>
</protein>
<dbReference type="PANTHER" id="PTHR11227">
    <property type="entry name" value="WD-REPEAT PROTEIN INTERACTING WITH PHOSPHOINOSIDES WIPI -RELATED"/>
    <property type="match status" value="1"/>
</dbReference>